<dbReference type="InterPro" id="IPR044894">
    <property type="entry name" value="TubC_N_sf"/>
</dbReference>
<dbReference type="RefSeq" id="WP_158269120.1">
    <property type="nucleotide sequence ID" value="NZ_QBKT01000004.1"/>
</dbReference>
<dbReference type="InterPro" id="IPR045851">
    <property type="entry name" value="AMP-bd_C_sf"/>
</dbReference>
<dbReference type="GO" id="GO:0003824">
    <property type="term" value="F:catalytic activity"/>
    <property type="evidence" value="ECO:0007669"/>
    <property type="project" value="InterPro"/>
</dbReference>
<dbReference type="InterPro" id="IPR010071">
    <property type="entry name" value="AA_adenyl_dom"/>
</dbReference>
<dbReference type="Gene3D" id="3.30.559.30">
    <property type="entry name" value="Nonribosomal peptide synthetase, condensation domain"/>
    <property type="match status" value="1"/>
</dbReference>
<dbReference type="Gene3D" id="2.30.38.10">
    <property type="entry name" value="Luciferase, Domain 3"/>
    <property type="match status" value="1"/>
</dbReference>
<dbReference type="GO" id="GO:0043041">
    <property type="term" value="P:amino acid activation for nonribosomal peptide biosynthetic process"/>
    <property type="evidence" value="ECO:0007669"/>
    <property type="project" value="TreeGrafter"/>
</dbReference>
<evidence type="ECO:0000313" key="5">
    <source>
        <dbReference type="Proteomes" id="UP000244090"/>
    </source>
</evidence>
<name>A0A2T6BZF2_9FLAO</name>
<reference evidence="4 5" key="1">
    <citation type="submission" date="2018-04" db="EMBL/GenBank/DDBJ databases">
        <title>Genomic Encyclopedia of Archaeal and Bacterial Type Strains, Phase II (KMG-II): from individual species to whole genera.</title>
        <authorList>
            <person name="Goeker M."/>
        </authorList>
    </citation>
    <scope>NUCLEOTIDE SEQUENCE [LARGE SCALE GENOMIC DNA]</scope>
    <source>
        <strain evidence="4 5">DSM 25731</strain>
    </source>
</reference>
<dbReference type="Pfam" id="PF00668">
    <property type="entry name" value="Condensation"/>
    <property type="match status" value="1"/>
</dbReference>
<keyword evidence="2" id="KW-0597">Phosphoprotein</keyword>
<protein>
    <submittedName>
        <fullName evidence="4">Amino acid adenylation domain-containing protein</fullName>
    </submittedName>
</protein>
<dbReference type="CDD" id="cd19531">
    <property type="entry name" value="LCL_NRPS-like"/>
    <property type="match status" value="1"/>
</dbReference>
<dbReference type="NCBIfam" id="TIGR01733">
    <property type="entry name" value="AA-adenyl-dom"/>
    <property type="match status" value="1"/>
</dbReference>
<dbReference type="PROSITE" id="PS50075">
    <property type="entry name" value="CARRIER"/>
    <property type="match status" value="1"/>
</dbReference>
<evidence type="ECO:0000256" key="1">
    <source>
        <dbReference type="ARBA" id="ARBA00022450"/>
    </source>
</evidence>
<dbReference type="InterPro" id="IPR001242">
    <property type="entry name" value="Condensation_dom"/>
</dbReference>
<keyword evidence="5" id="KW-1185">Reference proteome</keyword>
<dbReference type="Gene3D" id="1.10.10.1830">
    <property type="entry name" value="Non-ribosomal peptide synthase, adenylation domain"/>
    <property type="match status" value="1"/>
</dbReference>
<sequence>MIDQLLASLRKENIHISLKENDLKIKFNGTKLPEHLVKEIKANKQALVAYLKANESSKEALKIPVLAPSEDGYPLSSPQSRLWVLCQFEEASVAYNMSFSTKLTIEDESKFVEAIHATMDRHEILRTVFGENKDGEVRQFIQQRADMQPFLQIIDLHEEKNAESIAQQYMVEDVKKPFDFRNGPLLRAMLIRVSATEYMFYYNMHHIICDGWSMNVIANDVITYYQAFLQGSEATIQPLSIQYKDYASWQISRKEDASFEVPSNYWKEKLSGELPRLTLPFEKPRPKMKSFNGKSVGVTVPKSVSTNLQKIIKENGGSLFMLLVSGLQATLHKYTNENDIILGTPVSGRDHYLLENQIGFYLNLLVFRSQIDTEENFTQFYQRVKEDMIQSFEHQNYPFDVLLETLEVDRNPGRNPIFDILVDYHGEAGALHAVEQEGIVSTKDLLVKYDLEFHFYEVENTIQFLVNFNTDIYDETVIKNLATHYIEVLKHIGNQETIGNIDFRTEDEKATIATFEQGKKVALDYQNIIENFTALVETNTEAIALQFEDTSLTYAELDALSNQIAYGLTTEYDVQSGDVVALHFDTNHTTVAAILAILKAGATYTFVDTNLPLERKYFILENAAVKLVITETNYMFDLENYDGNLFSIDVELNEEWSTASINNITENSTAYIIYTSGSTGVPKGVRVGHTALMNYLQWAKDCYGNEHTVPLNFGLFTTLSFDLTVTSLFLPFTAGNALKVIPKGEILEMLQEYVQSELECIKLTPAHIDLLSDFQNVATKLQTVIVGGDVLHPHHVEILRNINPEIAIYNEYGPTETTVGCSIYKVKNTSYNAVPIGKPVYNTKIQVLNDALTAQPIGVAGELYVSGTGLAEGYHGLDTLTSERFITTTTGERLYKTGDLARWTTNGELDYLGRIDNQVKLRGYRIETDEIISNLLKKESIQQAVVLIRETESKEKELVAYITASKEENASDIRTFLADKLPQYMIPEHFIQLEEIPLTKNGKVDRSALQELNNDGISTGIEYVAPEDALDFKLVALWEEVLQREKIGMLDDFFTLGGNSLSAIKLVNAYQKDFQTKISLTDIFVKSTLKDHKELIAQTQNKEEAQIETFEF</sequence>
<dbReference type="Proteomes" id="UP000244090">
    <property type="component" value="Unassembled WGS sequence"/>
</dbReference>
<accession>A0A2T6BZF2</accession>
<dbReference type="FunFam" id="3.30.300.30:FF:000010">
    <property type="entry name" value="Enterobactin synthetase component F"/>
    <property type="match status" value="1"/>
</dbReference>
<dbReference type="Pfam" id="PF00550">
    <property type="entry name" value="PP-binding"/>
    <property type="match status" value="1"/>
</dbReference>
<feature type="domain" description="Carrier" evidence="3">
    <location>
        <begin position="1025"/>
        <end position="1100"/>
    </location>
</feature>
<dbReference type="PANTHER" id="PTHR45527:SF1">
    <property type="entry name" value="FATTY ACID SYNTHASE"/>
    <property type="match status" value="1"/>
</dbReference>
<dbReference type="AlphaFoldDB" id="A0A2T6BZF2"/>
<dbReference type="EMBL" id="QBKT01000004">
    <property type="protein sequence ID" value="PTX61367.1"/>
    <property type="molecule type" value="Genomic_DNA"/>
</dbReference>
<evidence type="ECO:0000259" key="3">
    <source>
        <dbReference type="PROSITE" id="PS50075"/>
    </source>
</evidence>
<dbReference type="Pfam" id="PF00501">
    <property type="entry name" value="AMP-binding"/>
    <property type="match status" value="1"/>
</dbReference>
<evidence type="ECO:0000256" key="2">
    <source>
        <dbReference type="ARBA" id="ARBA00022553"/>
    </source>
</evidence>
<dbReference type="GO" id="GO:0005829">
    <property type="term" value="C:cytosol"/>
    <property type="evidence" value="ECO:0007669"/>
    <property type="project" value="TreeGrafter"/>
</dbReference>
<keyword evidence="1" id="KW-0596">Phosphopantetheine</keyword>
<gene>
    <name evidence="4" type="ORF">C8N46_10410</name>
</gene>
<dbReference type="Gene3D" id="3.40.50.980">
    <property type="match status" value="2"/>
</dbReference>
<dbReference type="SUPFAM" id="SSF47336">
    <property type="entry name" value="ACP-like"/>
    <property type="match status" value="1"/>
</dbReference>
<dbReference type="GO" id="GO:0044550">
    <property type="term" value="P:secondary metabolite biosynthetic process"/>
    <property type="evidence" value="ECO:0007669"/>
    <property type="project" value="TreeGrafter"/>
</dbReference>
<dbReference type="InterPro" id="IPR000873">
    <property type="entry name" value="AMP-dep_synth/lig_dom"/>
</dbReference>
<dbReference type="InterPro" id="IPR009081">
    <property type="entry name" value="PP-bd_ACP"/>
</dbReference>
<dbReference type="Pfam" id="PF13193">
    <property type="entry name" value="AMP-binding_C"/>
    <property type="match status" value="1"/>
</dbReference>
<dbReference type="PANTHER" id="PTHR45527">
    <property type="entry name" value="NONRIBOSOMAL PEPTIDE SYNTHETASE"/>
    <property type="match status" value="1"/>
</dbReference>
<dbReference type="CDD" id="cd05930">
    <property type="entry name" value="A_NRPS"/>
    <property type="match status" value="1"/>
</dbReference>
<dbReference type="OrthoDB" id="605930at2"/>
<dbReference type="InterPro" id="IPR023213">
    <property type="entry name" value="CAT-like_dom_sf"/>
</dbReference>
<dbReference type="Gene3D" id="1.10.1200.10">
    <property type="entry name" value="ACP-like"/>
    <property type="match status" value="1"/>
</dbReference>
<comment type="caution">
    <text evidence="4">The sequence shown here is derived from an EMBL/GenBank/DDBJ whole genome shotgun (WGS) entry which is preliminary data.</text>
</comment>
<dbReference type="SUPFAM" id="SSF52777">
    <property type="entry name" value="CoA-dependent acyltransferases"/>
    <property type="match status" value="2"/>
</dbReference>
<dbReference type="InterPro" id="IPR020845">
    <property type="entry name" value="AMP-binding_CS"/>
</dbReference>
<dbReference type="Gene3D" id="3.30.559.10">
    <property type="entry name" value="Chloramphenicol acetyltransferase-like domain"/>
    <property type="match status" value="1"/>
</dbReference>
<proteinExistence type="predicted"/>
<dbReference type="PROSITE" id="PS00455">
    <property type="entry name" value="AMP_BINDING"/>
    <property type="match status" value="1"/>
</dbReference>
<dbReference type="InterPro" id="IPR025110">
    <property type="entry name" value="AMP-bd_C"/>
</dbReference>
<dbReference type="InterPro" id="IPR036736">
    <property type="entry name" value="ACP-like_sf"/>
</dbReference>
<dbReference type="Gene3D" id="3.30.300.30">
    <property type="match status" value="1"/>
</dbReference>
<dbReference type="GO" id="GO:0031177">
    <property type="term" value="F:phosphopantetheine binding"/>
    <property type="evidence" value="ECO:0007669"/>
    <property type="project" value="TreeGrafter"/>
</dbReference>
<evidence type="ECO:0000313" key="4">
    <source>
        <dbReference type="EMBL" id="PTX61367.1"/>
    </source>
</evidence>
<organism evidence="4 5">
    <name type="scientific">Kordia periserrulae</name>
    <dbReference type="NCBI Taxonomy" id="701523"/>
    <lineage>
        <taxon>Bacteria</taxon>
        <taxon>Pseudomonadati</taxon>
        <taxon>Bacteroidota</taxon>
        <taxon>Flavobacteriia</taxon>
        <taxon>Flavobacteriales</taxon>
        <taxon>Flavobacteriaceae</taxon>
        <taxon>Kordia</taxon>
    </lineage>
</organism>
<dbReference type="SUPFAM" id="SSF56801">
    <property type="entry name" value="Acetyl-CoA synthetase-like"/>
    <property type="match status" value="1"/>
</dbReference>